<dbReference type="PANTHER" id="PTHR37235:SF2">
    <property type="entry name" value="OS05G0371500 PROTEIN"/>
    <property type="match status" value="1"/>
</dbReference>
<organism evidence="1 2">
    <name type="scientific">Dipteronia sinensis</name>
    <dbReference type="NCBI Taxonomy" id="43782"/>
    <lineage>
        <taxon>Eukaryota</taxon>
        <taxon>Viridiplantae</taxon>
        <taxon>Streptophyta</taxon>
        <taxon>Embryophyta</taxon>
        <taxon>Tracheophyta</taxon>
        <taxon>Spermatophyta</taxon>
        <taxon>Magnoliopsida</taxon>
        <taxon>eudicotyledons</taxon>
        <taxon>Gunneridae</taxon>
        <taxon>Pentapetalae</taxon>
        <taxon>rosids</taxon>
        <taxon>malvids</taxon>
        <taxon>Sapindales</taxon>
        <taxon>Sapindaceae</taxon>
        <taxon>Hippocastanoideae</taxon>
        <taxon>Acereae</taxon>
        <taxon>Dipteronia</taxon>
    </lineage>
</organism>
<protein>
    <submittedName>
        <fullName evidence="1">Uncharacterized protein</fullName>
    </submittedName>
</protein>
<dbReference type="PANTHER" id="PTHR37235">
    <property type="entry name" value="ZINC METALLOPROTEINASE AUREOLYSIN"/>
    <property type="match status" value="1"/>
</dbReference>
<sequence length="119" mass="13756">MDKALVYGTRDSGFDPQWSRSFLLHFWTPKTTPYVRNKNDAISNFESRLSPVACSLQLESEMETVVKILQPGPLGIIEHKFCTEEVHQANATVLRAVENWRRNATFEQGNEFLKDFIHK</sequence>
<dbReference type="EMBL" id="JANJYJ010000008">
    <property type="protein sequence ID" value="KAK3194001.1"/>
    <property type="molecule type" value="Genomic_DNA"/>
</dbReference>
<comment type="caution">
    <text evidence="1">The sequence shown here is derived from an EMBL/GenBank/DDBJ whole genome shotgun (WGS) entry which is preliminary data.</text>
</comment>
<gene>
    <name evidence="1" type="ORF">Dsin_025311</name>
</gene>
<keyword evidence="2" id="KW-1185">Reference proteome</keyword>
<dbReference type="AlphaFoldDB" id="A0AAD9ZW59"/>
<proteinExistence type="predicted"/>
<dbReference type="Proteomes" id="UP001281410">
    <property type="component" value="Unassembled WGS sequence"/>
</dbReference>
<name>A0AAD9ZW59_9ROSI</name>
<accession>A0AAD9ZW59</accession>
<evidence type="ECO:0000313" key="1">
    <source>
        <dbReference type="EMBL" id="KAK3194001.1"/>
    </source>
</evidence>
<evidence type="ECO:0000313" key="2">
    <source>
        <dbReference type="Proteomes" id="UP001281410"/>
    </source>
</evidence>
<reference evidence="1" key="1">
    <citation type="journal article" date="2023" name="Plant J.">
        <title>Genome sequences and population genomics provide insights into the demographic history, inbreeding, and mutation load of two 'living fossil' tree species of Dipteronia.</title>
        <authorList>
            <person name="Feng Y."/>
            <person name="Comes H.P."/>
            <person name="Chen J."/>
            <person name="Zhu S."/>
            <person name="Lu R."/>
            <person name="Zhang X."/>
            <person name="Li P."/>
            <person name="Qiu J."/>
            <person name="Olsen K.M."/>
            <person name="Qiu Y."/>
        </authorList>
    </citation>
    <scope>NUCLEOTIDE SEQUENCE</scope>
    <source>
        <strain evidence="1">NBL</strain>
    </source>
</reference>